<comment type="caution">
    <text evidence="1">The sequence shown here is derived from an EMBL/GenBank/DDBJ whole genome shotgun (WGS) entry which is preliminary data.</text>
</comment>
<organism evidence="1 2">
    <name type="scientific">Colwellia psychrerythraea</name>
    <name type="common">Vibrio psychroerythus</name>
    <dbReference type="NCBI Taxonomy" id="28229"/>
    <lineage>
        <taxon>Bacteria</taxon>
        <taxon>Pseudomonadati</taxon>
        <taxon>Pseudomonadota</taxon>
        <taxon>Gammaproteobacteria</taxon>
        <taxon>Alteromonadales</taxon>
        <taxon>Colwelliaceae</taxon>
        <taxon>Colwellia</taxon>
    </lineage>
</organism>
<sequence>MAIITTNKIDKVQVEISSSLLSHLLNSGLLHCGDCKCLNANAKTVIWHNLLASSTSSDTLNGEKILCA</sequence>
<reference evidence="2" key="1">
    <citation type="journal article" date="2017" name="Proc. Natl. Acad. Sci. U.S.A.">
        <title>Simulation of Deepwater Horizon oil plume reveals substrate specialization within a complex community of hydrocarbon degraders.</title>
        <authorList>
            <person name="Hu P."/>
            <person name="Dubinsky E.A."/>
            <person name="Probst A.J."/>
            <person name="Wang J."/>
            <person name="Sieber C.M.K."/>
            <person name="Tom L.M."/>
            <person name="Gardinali P."/>
            <person name="Banfield J.F."/>
            <person name="Atlas R.M."/>
            <person name="Andersen G.L."/>
        </authorList>
    </citation>
    <scope>NUCLEOTIDE SEQUENCE [LARGE SCALE GENOMIC DNA]</scope>
</reference>
<evidence type="ECO:0000313" key="2">
    <source>
        <dbReference type="Proteomes" id="UP000243053"/>
    </source>
</evidence>
<protein>
    <submittedName>
        <fullName evidence="1">Uncharacterized protein</fullName>
    </submittedName>
</protein>
<dbReference type="EMBL" id="MAAF01000019">
    <property type="protein sequence ID" value="OUR84409.1"/>
    <property type="molecule type" value="Genomic_DNA"/>
</dbReference>
<dbReference type="AlphaFoldDB" id="A0A1Y5EPB8"/>
<name>A0A1Y5EPB8_COLPS</name>
<evidence type="ECO:0000313" key="1">
    <source>
        <dbReference type="EMBL" id="OUR84409.1"/>
    </source>
</evidence>
<accession>A0A1Y5EPB8</accession>
<gene>
    <name evidence="1" type="ORF">A9Q75_02785</name>
</gene>
<dbReference type="Proteomes" id="UP000243053">
    <property type="component" value="Unassembled WGS sequence"/>
</dbReference>
<proteinExistence type="predicted"/>